<feature type="domain" description="ATPase BadF/BadG/BcrA/BcrD type" evidence="1">
    <location>
        <begin position="9"/>
        <end position="298"/>
    </location>
</feature>
<evidence type="ECO:0000259" key="1">
    <source>
        <dbReference type="Pfam" id="PF01869"/>
    </source>
</evidence>
<dbReference type="PANTHER" id="PTHR43190:SF3">
    <property type="entry name" value="N-ACETYL-D-GLUCOSAMINE KINASE"/>
    <property type="match status" value="1"/>
</dbReference>
<dbReference type="Pfam" id="PF01869">
    <property type="entry name" value="BcrAD_BadFG"/>
    <property type="match status" value="1"/>
</dbReference>
<protein>
    <submittedName>
        <fullName evidence="2">Unannotated protein</fullName>
    </submittedName>
</protein>
<dbReference type="PANTHER" id="PTHR43190">
    <property type="entry name" value="N-ACETYL-D-GLUCOSAMINE KINASE"/>
    <property type="match status" value="1"/>
</dbReference>
<proteinExistence type="predicted"/>
<dbReference type="InterPro" id="IPR043129">
    <property type="entry name" value="ATPase_NBD"/>
</dbReference>
<evidence type="ECO:0000313" key="2">
    <source>
        <dbReference type="EMBL" id="CAB4923772.1"/>
    </source>
</evidence>
<sequence>MHLMTKAILGIDGGGTKTHAVLSDLEGNILSTAANGAANWERIGISAVGTSLEELVSSALSTAKISRDDIVATTFALAGIDWPEDKELFQPILSSLGLLGKTNLVNDSIAALFAGAPDGLGCVSIAGTGGKTAGSDGETTLETMGMELGEGGGAGQLVNLALDSIARTHHGTADSTALYIELPKAAGFNNPEEFFTAVARERVRLDESIAPLIFKLANSGDLAAIAVVTTVATQHALDVYGIASQLNFIGKEIKVVRAGGLHTAGCSVFDATFESEVKRLINSAQINVLEVAPVFGAVIHCAHQYFDVFSTEFASNLLNAARKVEL</sequence>
<accession>A0A6J7HZ83</accession>
<dbReference type="InterPro" id="IPR002731">
    <property type="entry name" value="ATPase_BadF"/>
</dbReference>
<reference evidence="2" key="1">
    <citation type="submission" date="2020-05" db="EMBL/GenBank/DDBJ databases">
        <authorList>
            <person name="Chiriac C."/>
            <person name="Salcher M."/>
            <person name="Ghai R."/>
            <person name="Kavagutti S V."/>
        </authorList>
    </citation>
    <scope>NUCLEOTIDE SEQUENCE</scope>
</reference>
<name>A0A6J7HZ83_9ZZZZ</name>
<gene>
    <name evidence="2" type="ORF">UFOPK3684_00549</name>
</gene>
<dbReference type="EMBL" id="CAFBMZ010000028">
    <property type="protein sequence ID" value="CAB4923772.1"/>
    <property type="molecule type" value="Genomic_DNA"/>
</dbReference>
<dbReference type="InterPro" id="IPR052519">
    <property type="entry name" value="Euk-type_GlcNAc_Kinase"/>
</dbReference>
<organism evidence="2">
    <name type="scientific">freshwater metagenome</name>
    <dbReference type="NCBI Taxonomy" id="449393"/>
    <lineage>
        <taxon>unclassified sequences</taxon>
        <taxon>metagenomes</taxon>
        <taxon>ecological metagenomes</taxon>
    </lineage>
</organism>
<dbReference type="AlphaFoldDB" id="A0A6J7HZ83"/>
<dbReference type="Gene3D" id="3.30.420.40">
    <property type="match status" value="2"/>
</dbReference>
<dbReference type="SUPFAM" id="SSF53067">
    <property type="entry name" value="Actin-like ATPase domain"/>
    <property type="match status" value="2"/>
</dbReference>